<dbReference type="HOGENOM" id="CLU_2038709_0_0_1"/>
<accession>T0MJR0</accession>
<keyword evidence="1" id="KW-0808">Transferase</keyword>
<name>T0MJR0_9MICR</name>
<organism evidence="1 2">
    <name type="scientific">Vairimorpha apis BRL 01</name>
    <dbReference type="NCBI Taxonomy" id="1037528"/>
    <lineage>
        <taxon>Eukaryota</taxon>
        <taxon>Fungi</taxon>
        <taxon>Fungi incertae sedis</taxon>
        <taxon>Microsporidia</taxon>
        <taxon>Nosematidae</taxon>
        <taxon>Vairimorpha</taxon>
    </lineage>
</organism>
<dbReference type="Gene3D" id="3.30.230.10">
    <property type="match status" value="1"/>
</dbReference>
<evidence type="ECO:0000313" key="1">
    <source>
        <dbReference type="EMBL" id="EQB61190.1"/>
    </source>
</evidence>
<gene>
    <name evidence="1" type="ORF">NAPIS_ORF01243</name>
</gene>
<dbReference type="AlphaFoldDB" id="T0MJR0"/>
<keyword evidence="1" id="KW-0418">Kinase</keyword>
<dbReference type="EMBL" id="KE647166">
    <property type="protein sequence ID" value="EQB61190.1"/>
    <property type="molecule type" value="Genomic_DNA"/>
</dbReference>
<sequence>MTTVKNVLNLKIPGKVIINGSYIVLEGEIATCVTVDKYLHLKCVFKQSNNFGFSVNIKDRENYDHLNDKNHYLWKIVESTFGYLNLPLMNIYSITGFFDDGFFLKTMLRVDLVLQLAYLQV</sequence>
<proteinExistence type="predicted"/>
<dbReference type="VEuPathDB" id="MicrosporidiaDB:NAPIS_ORF01243"/>
<protein>
    <submittedName>
        <fullName evidence="1">Mevalonate kinase-like protein</fullName>
    </submittedName>
</protein>
<dbReference type="SUPFAM" id="SSF54211">
    <property type="entry name" value="Ribosomal protein S5 domain 2-like"/>
    <property type="match status" value="1"/>
</dbReference>
<dbReference type="OrthoDB" id="2193885at2759"/>
<dbReference type="GO" id="GO:0016301">
    <property type="term" value="F:kinase activity"/>
    <property type="evidence" value="ECO:0007669"/>
    <property type="project" value="UniProtKB-KW"/>
</dbReference>
<keyword evidence="2" id="KW-1185">Reference proteome</keyword>
<dbReference type="Proteomes" id="UP000053780">
    <property type="component" value="Unassembled WGS sequence"/>
</dbReference>
<reference evidence="1 2" key="1">
    <citation type="journal article" date="2013" name="BMC Genomics">
        <title>Genome sequencing and comparative genomics of honey bee microsporidia, Nosema apis reveal novel insights into host-parasite interactions.</title>
        <authorList>
            <person name="Chen Yp."/>
            <person name="Pettis J.S."/>
            <person name="Zhao Y."/>
            <person name="Liu X."/>
            <person name="Tallon L.J."/>
            <person name="Sadzewicz L.D."/>
            <person name="Li R."/>
            <person name="Zheng H."/>
            <person name="Huang S."/>
            <person name="Zhang X."/>
            <person name="Hamilton M.C."/>
            <person name="Pernal S.F."/>
            <person name="Melathopoulos A.P."/>
            <person name="Yan X."/>
            <person name="Evans J.D."/>
        </authorList>
    </citation>
    <scope>NUCLEOTIDE SEQUENCE [LARGE SCALE GENOMIC DNA]</scope>
    <source>
        <strain evidence="1 2">BRL 01</strain>
    </source>
</reference>
<dbReference type="InterPro" id="IPR014721">
    <property type="entry name" value="Ribsml_uS5_D2-typ_fold_subgr"/>
</dbReference>
<dbReference type="InterPro" id="IPR020568">
    <property type="entry name" value="Ribosomal_Su5_D2-typ_SF"/>
</dbReference>
<evidence type="ECO:0000313" key="2">
    <source>
        <dbReference type="Proteomes" id="UP000053780"/>
    </source>
</evidence>